<protein>
    <submittedName>
        <fullName evidence="2">PRiA4b ORF-3-like protein</fullName>
    </submittedName>
</protein>
<evidence type="ECO:0000313" key="3">
    <source>
        <dbReference type="Proteomes" id="UP000198551"/>
    </source>
</evidence>
<name>A0A1C4WI95_9ACTN</name>
<dbReference type="PANTHER" id="PTHR41878">
    <property type="entry name" value="LEXA REPRESSOR-RELATED"/>
    <property type="match status" value="1"/>
</dbReference>
<dbReference type="Pfam" id="PF07929">
    <property type="entry name" value="PRiA4_ORF3"/>
    <property type="match status" value="1"/>
</dbReference>
<keyword evidence="3" id="KW-1185">Reference proteome</keyword>
<dbReference type="PANTHER" id="PTHR41878:SF1">
    <property type="entry name" value="TNPR PROTEIN"/>
    <property type="match status" value="1"/>
</dbReference>
<sequence length="193" mass="21667">MHPAYAQEGWDVVSRQIFQLMVSLAGVRPPVWRRVLVPGGYTLDRLHRVIQHAMGWRDCHLHSFDVDGRQYGEPDPDGELALRDELDVRLDALVGKGDRFRYTYDFGDWWEHDLVVEDCCAADPDERYPLCLDGERACPPEDVGGPAGYAVLLAALADPVHPEHVAMREWAGAAFDPAGFDPGRATVLLRRCC</sequence>
<feature type="domain" description="Plasmid pRiA4b Orf3-like" evidence="1">
    <location>
        <begin position="16"/>
        <end position="182"/>
    </location>
</feature>
<dbReference type="EMBL" id="FMCV01000005">
    <property type="protein sequence ID" value="SCE95908.1"/>
    <property type="molecule type" value="Genomic_DNA"/>
</dbReference>
<dbReference type="SUPFAM" id="SSF159941">
    <property type="entry name" value="MM3350-like"/>
    <property type="match status" value="1"/>
</dbReference>
<dbReference type="Gene3D" id="3.10.290.30">
    <property type="entry name" value="MM3350-like"/>
    <property type="match status" value="1"/>
</dbReference>
<dbReference type="AlphaFoldDB" id="A0A1C4WI95"/>
<dbReference type="Proteomes" id="UP000198551">
    <property type="component" value="Unassembled WGS sequence"/>
</dbReference>
<gene>
    <name evidence="2" type="ORF">GA0070215_10536</name>
</gene>
<accession>A0A1C4WI95</accession>
<dbReference type="InterPro" id="IPR024047">
    <property type="entry name" value="MM3350-like_sf"/>
</dbReference>
<dbReference type="InterPro" id="IPR012912">
    <property type="entry name" value="Plasmid_pRiA4b_Orf3-like"/>
</dbReference>
<evidence type="ECO:0000313" key="2">
    <source>
        <dbReference type="EMBL" id="SCE95908.1"/>
    </source>
</evidence>
<proteinExistence type="predicted"/>
<reference evidence="3" key="1">
    <citation type="submission" date="2016-06" db="EMBL/GenBank/DDBJ databases">
        <authorList>
            <person name="Varghese N."/>
        </authorList>
    </citation>
    <scope>NUCLEOTIDE SEQUENCE [LARGE SCALE GENOMIC DNA]</scope>
    <source>
        <strain evidence="3">DSM 45555</strain>
    </source>
</reference>
<evidence type="ECO:0000259" key="1">
    <source>
        <dbReference type="Pfam" id="PF07929"/>
    </source>
</evidence>
<organism evidence="2 3">
    <name type="scientific">Micromonospora marina</name>
    <dbReference type="NCBI Taxonomy" id="307120"/>
    <lineage>
        <taxon>Bacteria</taxon>
        <taxon>Bacillati</taxon>
        <taxon>Actinomycetota</taxon>
        <taxon>Actinomycetes</taxon>
        <taxon>Micromonosporales</taxon>
        <taxon>Micromonosporaceae</taxon>
        <taxon>Micromonospora</taxon>
    </lineage>
</organism>